<accession>A0A448L7U6</accession>
<dbReference type="GeneID" id="85012779"/>
<dbReference type="AlphaFoldDB" id="A0A448L7U6"/>
<protein>
    <submittedName>
        <fullName evidence="5">Arabinose operon regulatory protein</fullName>
    </submittedName>
</protein>
<gene>
    <name evidence="5" type="primary">araC_2</name>
    <name evidence="5" type="ORF">NCTC13071_01997</name>
</gene>
<sequence>MQESKYLIANFRDTQWGLTVSTVGYEHIIPGEDYPTHGHADGYYFKVERGRILNEYQLLYITAGEGVFKSSSVEERRIKAGDFFLLFPGEWHTYHPSKNIGWQSYWIGFKGENMDARVKNGFLSPTKPVYHVGYMDRLEDLYHYALDTAQEEAVHTQRTLAGVVNLLIGMMYSLERNIELGKNQEHVNMVNRARKRIREALEENLTIQQIATDMGVSYSNFRKLFKEFTGVSPALYQQELRLQRAKELLSTTNLSVKQIAYKLCFDSPDYFSAKFKAKINLRPSEFREQTK</sequence>
<dbReference type="Pfam" id="PF02311">
    <property type="entry name" value="AraC_binding"/>
    <property type="match status" value="1"/>
</dbReference>
<evidence type="ECO:0000313" key="5">
    <source>
        <dbReference type="EMBL" id="VEH15981.1"/>
    </source>
</evidence>
<keyword evidence="3" id="KW-0804">Transcription</keyword>
<keyword evidence="1" id="KW-0805">Transcription regulation</keyword>
<name>A0A448L7U6_9BACT</name>
<dbReference type="Proteomes" id="UP000274578">
    <property type="component" value="Chromosome 1"/>
</dbReference>
<dbReference type="InterPro" id="IPR003313">
    <property type="entry name" value="AraC-bd"/>
</dbReference>
<keyword evidence="2" id="KW-0238">DNA-binding</keyword>
<proteinExistence type="predicted"/>
<dbReference type="PROSITE" id="PS01124">
    <property type="entry name" value="HTH_ARAC_FAMILY_2"/>
    <property type="match status" value="1"/>
</dbReference>
<evidence type="ECO:0000256" key="2">
    <source>
        <dbReference type="ARBA" id="ARBA00023125"/>
    </source>
</evidence>
<dbReference type="EMBL" id="LR134384">
    <property type="protein sequence ID" value="VEH15981.1"/>
    <property type="molecule type" value="Genomic_DNA"/>
</dbReference>
<dbReference type="SMART" id="SM00342">
    <property type="entry name" value="HTH_ARAC"/>
    <property type="match status" value="1"/>
</dbReference>
<dbReference type="RefSeq" id="WP_004372349.1">
    <property type="nucleotide sequence ID" value="NZ_CAJPPY010000027.1"/>
</dbReference>
<dbReference type="Pfam" id="PF12833">
    <property type="entry name" value="HTH_18"/>
    <property type="match status" value="1"/>
</dbReference>
<evidence type="ECO:0000256" key="1">
    <source>
        <dbReference type="ARBA" id="ARBA00023015"/>
    </source>
</evidence>
<dbReference type="CDD" id="cd06986">
    <property type="entry name" value="cupin_MmsR-like_N"/>
    <property type="match status" value="1"/>
</dbReference>
<feature type="domain" description="HTH araC/xylS-type" evidence="4">
    <location>
        <begin position="191"/>
        <end position="289"/>
    </location>
</feature>
<organism evidence="5 6">
    <name type="scientific">Segatella oris</name>
    <dbReference type="NCBI Taxonomy" id="28135"/>
    <lineage>
        <taxon>Bacteria</taxon>
        <taxon>Pseudomonadati</taxon>
        <taxon>Bacteroidota</taxon>
        <taxon>Bacteroidia</taxon>
        <taxon>Bacteroidales</taxon>
        <taxon>Prevotellaceae</taxon>
        <taxon>Segatella</taxon>
    </lineage>
</organism>
<reference evidence="5 6" key="1">
    <citation type="submission" date="2018-12" db="EMBL/GenBank/DDBJ databases">
        <authorList>
            <consortium name="Pathogen Informatics"/>
        </authorList>
    </citation>
    <scope>NUCLEOTIDE SEQUENCE [LARGE SCALE GENOMIC DNA]</scope>
    <source>
        <strain evidence="5 6">NCTC13071</strain>
    </source>
</reference>
<dbReference type="KEGG" id="poc:NCTC13071_01997"/>
<dbReference type="GO" id="GO:0003700">
    <property type="term" value="F:DNA-binding transcription factor activity"/>
    <property type="evidence" value="ECO:0007669"/>
    <property type="project" value="InterPro"/>
</dbReference>
<evidence type="ECO:0000256" key="3">
    <source>
        <dbReference type="ARBA" id="ARBA00023163"/>
    </source>
</evidence>
<dbReference type="SUPFAM" id="SSF46689">
    <property type="entry name" value="Homeodomain-like"/>
    <property type="match status" value="2"/>
</dbReference>
<dbReference type="PANTHER" id="PTHR43280">
    <property type="entry name" value="ARAC-FAMILY TRANSCRIPTIONAL REGULATOR"/>
    <property type="match status" value="1"/>
</dbReference>
<evidence type="ECO:0000313" key="6">
    <source>
        <dbReference type="Proteomes" id="UP000274578"/>
    </source>
</evidence>
<evidence type="ECO:0000259" key="4">
    <source>
        <dbReference type="PROSITE" id="PS01124"/>
    </source>
</evidence>
<dbReference type="PANTHER" id="PTHR43280:SF30">
    <property type="entry name" value="MMSAB OPERON REGULATORY PROTEIN"/>
    <property type="match status" value="1"/>
</dbReference>
<dbReference type="InterPro" id="IPR037923">
    <property type="entry name" value="HTH-like"/>
</dbReference>
<dbReference type="InterPro" id="IPR009057">
    <property type="entry name" value="Homeodomain-like_sf"/>
</dbReference>
<dbReference type="SUPFAM" id="SSF51215">
    <property type="entry name" value="Regulatory protein AraC"/>
    <property type="match status" value="1"/>
</dbReference>
<dbReference type="InterPro" id="IPR018060">
    <property type="entry name" value="HTH_AraC"/>
</dbReference>
<dbReference type="GO" id="GO:0043565">
    <property type="term" value="F:sequence-specific DNA binding"/>
    <property type="evidence" value="ECO:0007669"/>
    <property type="project" value="InterPro"/>
</dbReference>
<dbReference type="Gene3D" id="2.60.120.280">
    <property type="entry name" value="Regulatory protein AraC"/>
    <property type="match status" value="1"/>
</dbReference>
<dbReference type="Gene3D" id="1.10.10.60">
    <property type="entry name" value="Homeodomain-like"/>
    <property type="match status" value="2"/>
</dbReference>